<organism evidence="5 6">
    <name type="scientific">Mixia osmundae (strain CBS 9802 / IAM 14324 / JCM 22182 / KY 12970)</name>
    <dbReference type="NCBI Taxonomy" id="764103"/>
    <lineage>
        <taxon>Eukaryota</taxon>
        <taxon>Fungi</taxon>
        <taxon>Dikarya</taxon>
        <taxon>Basidiomycota</taxon>
        <taxon>Pucciniomycotina</taxon>
        <taxon>Mixiomycetes</taxon>
        <taxon>Mixiales</taxon>
        <taxon>Mixiaceae</taxon>
        <taxon>Mixia</taxon>
    </lineage>
</organism>
<dbReference type="SUPFAM" id="SSF48452">
    <property type="entry name" value="TPR-like"/>
    <property type="match status" value="1"/>
</dbReference>
<dbReference type="InterPro" id="IPR011990">
    <property type="entry name" value="TPR-like_helical_dom_sf"/>
</dbReference>
<evidence type="ECO:0000256" key="2">
    <source>
        <dbReference type="ARBA" id="ARBA00022803"/>
    </source>
</evidence>
<dbReference type="Pfam" id="PF18972">
    <property type="entry name" value="Wheel"/>
    <property type="match status" value="1"/>
</dbReference>
<evidence type="ECO:0000259" key="4">
    <source>
        <dbReference type="Pfam" id="PF18972"/>
    </source>
</evidence>
<dbReference type="GO" id="GO:0030544">
    <property type="term" value="F:Hsp70 protein binding"/>
    <property type="evidence" value="ECO:0007669"/>
    <property type="project" value="TreeGrafter"/>
</dbReference>
<name>G7EAT8_MIXOS</name>
<proteinExistence type="predicted"/>
<reference evidence="5 6" key="1">
    <citation type="journal article" date="2011" name="J. Gen. Appl. Microbiol.">
        <title>Draft genome sequencing of the enigmatic basidiomycete Mixia osmundae.</title>
        <authorList>
            <person name="Nishida H."/>
            <person name="Nagatsuka Y."/>
            <person name="Sugiyama J."/>
        </authorList>
    </citation>
    <scope>NUCLEOTIDE SEQUENCE [LARGE SCALE GENOMIC DNA]</scope>
    <source>
        <strain evidence="6">CBS 9802 / IAM 14324 / JCM 22182 / KY 12970</strain>
    </source>
</reference>
<dbReference type="PANTHER" id="PTHR46035:SF1">
    <property type="entry name" value="TETRATRICOPEPTIDE REPEAT PROTEIN 4"/>
    <property type="match status" value="1"/>
</dbReference>
<dbReference type="STRING" id="764103.G7EAT8"/>
<keyword evidence="6" id="KW-1185">Reference proteome</keyword>
<dbReference type="EMBL" id="BABT02000252">
    <property type="protein sequence ID" value="GAA99948.1"/>
    <property type="molecule type" value="Genomic_DNA"/>
</dbReference>
<dbReference type="InParanoid" id="G7EAT8"/>
<reference evidence="5 6" key="2">
    <citation type="journal article" date="2012" name="Open Biol.">
        <title>Characteristics of nucleosomes and linker DNA regions on the genome of the basidiomycete Mixia osmundae revealed by mono- and dinucleosome mapping.</title>
        <authorList>
            <person name="Nishida H."/>
            <person name="Kondo S."/>
            <person name="Matsumoto T."/>
            <person name="Suzuki Y."/>
            <person name="Yoshikawa H."/>
            <person name="Taylor T.D."/>
            <person name="Sugiyama J."/>
        </authorList>
    </citation>
    <scope>NUCLEOTIDE SEQUENCE [LARGE SCALE GENOMIC DNA]</scope>
    <source>
        <strain evidence="6">CBS 9802 / IAM 14324 / JCM 22182 / KY 12970</strain>
    </source>
</reference>
<dbReference type="eggNOG" id="KOG0551">
    <property type="taxonomic scope" value="Eukaryota"/>
</dbReference>
<dbReference type="PANTHER" id="PTHR46035">
    <property type="entry name" value="TETRATRICOPEPTIDE REPEAT PROTEIN 4"/>
    <property type="match status" value="1"/>
</dbReference>
<evidence type="ECO:0000256" key="1">
    <source>
        <dbReference type="ARBA" id="ARBA00022737"/>
    </source>
</evidence>
<dbReference type="GO" id="GO:0005634">
    <property type="term" value="C:nucleus"/>
    <property type="evidence" value="ECO:0007669"/>
    <property type="project" value="TreeGrafter"/>
</dbReference>
<dbReference type="GO" id="GO:0005829">
    <property type="term" value="C:cytosol"/>
    <property type="evidence" value="ECO:0007669"/>
    <property type="project" value="TreeGrafter"/>
</dbReference>
<feature type="non-terminal residue" evidence="5">
    <location>
        <position position="453"/>
    </location>
</feature>
<feature type="compositionally biased region" description="Basic residues" evidence="3">
    <location>
        <begin position="1"/>
        <end position="12"/>
    </location>
</feature>
<comment type="caution">
    <text evidence="5">The sequence shown here is derived from an EMBL/GenBank/DDBJ whole genome shotgun (WGS) entry which is preliminary data.</text>
</comment>
<accession>G7EAT8</accession>
<keyword evidence="1" id="KW-0677">Repeat</keyword>
<evidence type="ECO:0000256" key="3">
    <source>
        <dbReference type="SAM" id="MobiDB-lite"/>
    </source>
</evidence>
<dbReference type="OrthoDB" id="1724687at2759"/>
<dbReference type="GO" id="GO:0051879">
    <property type="term" value="F:Hsp90 protein binding"/>
    <property type="evidence" value="ECO:0007669"/>
    <property type="project" value="InterPro"/>
</dbReference>
<feature type="region of interest" description="Disordered" evidence="3">
    <location>
        <begin position="1"/>
        <end position="27"/>
    </location>
</feature>
<dbReference type="HOGENOM" id="CLU_604925_0_0_1"/>
<protein>
    <recommendedName>
        <fullName evidence="4">Cns1/TTC4 wheel domain-containing protein</fullName>
    </recommendedName>
</protein>
<dbReference type="AlphaFoldDB" id="G7EAT8"/>
<gene>
    <name evidence="5" type="primary">Mo06651</name>
    <name evidence="5" type="ORF">E5Q_06651</name>
</gene>
<dbReference type="GO" id="GO:0006457">
    <property type="term" value="P:protein folding"/>
    <property type="evidence" value="ECO:0007669"/>
    <property type="project" value="TreeGrafter"/>
</dbReference>
<evidence type="ECO:0000313" key="5">
    <source>
        <dbReference type="EMBL" id="GAA99948.1"/>
    </source>
</evidence>
<dbReference type="Gene3D" id="1.25.40.10">
    <property type="entry name" value="Tetratricopeptide repeat domain"/>
    <property type="match status" value="1"/>
</dbReference>
<dbReference type="Proteomes" id="UP000009131">
    <property type="component" value="Unassembled WGS sequence"/>
</dbReference>
<dbReference type="InterPro" id="IPR044059">
    <property type="entry name" value="Csn1/TTC4_wheel"/>
</dbReference>
<sequence>MSASRSLKRRAQSAKGSPSSQDLKARPHNLIGVRGSDTLSFHQSGLASVASGTHDQHRSCDRDDWQMLNDGCRNLAPFQRFSERSPAELADCGRTASNRTTFSSMMGSLRLGHSDHVSVAAANRGEETSALTVILFVAAHLKGDLAHDMMASACSALDLSSFDDVPLFMRDLPASEAEKPSNTTLDALQTLIYDGTPDEIAQNLKSQGNEYYNGRRYKKALGFYTQAIDETGKEIAPQVKRALLSNRSACHLELANYRKCLTDCAALLALPSESGDNDGLTCKALYRSASALFALGKLEEASDAISRLLKTSSAAPDKATEQLAFKIDEAIKLNPVGSRASSLIWSVWLMRPLGNQATRDLVLNWHEDTPIETQLAAVYEGANLDLAVHQFCVFTRQGRIVKLGKKVSLRQMMRAVSQKDDAAVLVDGRALEIFMLDRTAAGDAYIERLKSNA</sequence>
<keyword evidence="2" id="KW-0802">TPR repeat</keyword>
<feature type="domain" description="Cns1/TTC4 wheel" evidence="4">
    <location>
        <begin position="340"/>
        <end position="447"/>
    </location>
</feature>
<evidence type="ECO:0000313" key="6">
    <source>
        <dbReference type="Proteomes" id="UP000009131"/>
    </source>
</evidence>